<dbReference type="GeneID" id="92354512"/>
<organism evidence="1">
    <name type="scientific">Sulfurisphaera javensis</name>
    <dbReference type="NCBI Taxonomy" id="2049879"/>
    <lineage>
        <taxon>Archaea</taxon>
        <taxon>Thermoproteota</taxon>
        <taxon>Thermoprotei</taxon>
        <taxon>Sulfolobales</taxon>
        <taxon>Sulfolobaceae</taxon>
        <taxon>Sulfurisphaera</taxon>
    </lineage>
</organism>
<dbReference type="AlphaFoldDB" id="A0AAT9GS17"/>
<protein>
    <submittedName>
        <fullName evidence="1">Uncharacterized protein</fullName>
    </submittedName>
</protein>
<dbReference type="KEGG" id="sjv:SJAV_15540"/>
<proteinExistence type="predicted"/>
<dbReference type="EMBL" id="AP031322">
    <property type="protein sequence ID" value="BFH73610.1"/>
    <property type="molecule type" value="Genomic_DNA"/>
</dbReference>
<sequence>MKSLLSIIEEYAEGTLLHYGNILKGIVIGGEAIDSLDEEKPLLVLVVLDKTHKISFYARQEIAEYFTKKIEPTDVYFEYVKKYGHRPLLYFIVIDPTEIEFHNPIILYLLSKGKILFDREKIIENERKKINAQIVSGVVKIADINKGEVIEV</sequence>
<name>A0AAT9GS17_9CREN</name>
<gene>
    <name evidence="1" type="ORF">SJAV_15540</name>
</gene>
<dbReference type="RefSeq" id="WP_369609191.1">
    <property type="nucleotide sequence ID" value="NZ_AP031322.1"/>
</dbReference>
<accession>A0AAT9GS17</accession>
<evidence type="ECO:0000313" key="1">
    <source>
        <dbReference type="EMBL" id="BFH73610.1"/>
    </source>
</evidence>
<reference evidence="1" key="1">
    <citation type="submission" date="2024-03" db="EMBL/GenBank/DDBJ databases">
        <title>Complete genome sequence of Sulfurisphaera javensis strain KD-1.</title>
        <authorList>
            <person name="Sakai H."/>
            <person name="Nur N."/>
            <person name="Suwanto A."/>
            <person name="Kurosawa N."/>
        </authorList>
    </citation>
    <scope>NUCLEOTIDE SEQUENCE</scope>
    <source>
        <strain evidence="1">KD-1</strain>
    </source>
</reference>